<dbReference type="SUPFAM" id="SSF160467">
    <property type="entry name" value="PH0987 N-terminal domain-like"/>
    <property type="match status" value="1"/>
</dbReference>
<dbReference type="PANTHER" id="PTHR34698:SF2">
    <property type="entry name" value="5-OXOPROLINASE SUBUNIT B"/>
    <property type="match status" value="1"/>
</dbReference>
<dbReference type="InterPro" id="IPR003833">
    <property type="entry name" value="CT_C_D"/>
</dbReference>
<protein>
    <submittedName>
        <fullName evidence="5">Allophanate hydrolase subunit 1</fullName>
    </submittedName>
</protein>
<keyword evidence="3" id="KW-0067">ATP-binding</keyword>
<evidence type="ECO:0000259" key="4">
    <source>
        <dbReference type="SMART" id="SM00796"/>
    </source>
</evidence>
<comment type="caution">
    <text evidence="5">The sequence shown here is derived from an EMBL/GenBank/DDBJ whole genome shotgun (WGS) entry which is preliminary data.</text>
</comment>
<dbReference type="Gene3D" id="3.30.1360.40">
    <property type="match status" value="1"/>
</dbReference>
<keyword evidence="2 5" id="KW-0378">Hydrolase</keyword>
<dbReference type="RefSeq" id="WP_152583897.1">
    <property type="nucleotide sequence ID" value="NZ_VIKT02000017.1"/>
</dbReference>
<dbReference type="EMBL" id="VIKT02000017">
    <property type="protein sequence ID" value="NHF63567.1"/>
    <property type="molecule type" value="Genomic_DNA"/>
</dbReference>
<organism evidence="5 6">
    <name type="scientific">Microcella pacifica</name>
    <dbReference type="NCBI Taxonomy" id="2591847"/>
    <lineage>
        <taxon>Bacteria</taxon>
        <taxon>Bacillati</taxon>
        <taxon>Actinomycetota</taxon>
        <taxon>Actinomycetes</taxon>
        <taxon>Micrococcales</taxon>
        <taxon>Microbacteriaceae</taxon>
        <taxon>Microcella</taxon>
    </lineage>
</organism>
<evidence type="ECO:0000256" key="1">
    <source>
        <dbReference type="ARBA" id="ARBA00022741"/>
    </source>
</evidence>
<dbReference type="AlphaFoldDB" id="A0A9E5JQ21"/>
<reference evidence="5 6" key="1">
    <citation type="submission" date="2020-03" db="EMBL/GenBank/DDBJ databases">
        <title>Chryseoglobus sp. isolated from a deep-sea seamount.</title>
        <authorList>
            <person name="Zhang D.-C."/>
        </authorList>
    </citation>
    <scope>NUCLEOTIDE SEQUENCE [LARGE SCALE GENOMIC DNA]</scope>
    <source>
        <strain evidence="5 6">KN1116</strain>
    </source>
</reference>
<dbReference type="SMART" id="SM00796">
    <property type="entry name" value="AHS1"/>
    <property type="match status" value="1"/>
</dbReference>
<keyword evidence="1" id="KW-0547">Nucleotide-binding</keyword>
<evidence type="ECO:0000313" key="6">
    <source>
        <dbReference type="Proteomes" id="UP000818266"/>
    </source>
</evidence>
<gene>
    <name evidence="5" type="ORF">FK219_010010</name>
</gene>
<dbReference type="Pfam" id="PF02682">
    <property type="entry name" value="CT_C_D"/>
    <property type="match status" value="1"/>
</dbReference>
<dbReference type="OrthoDB" id="9768696at2"/>
<dbReference type="GO" id="GO:0005524">
    <property type="term" value="F:ATP binding"/>
    <property type="evidence" value="ECO:0007669"/>
    <property type="project" value="UniProtKB-KW"/>
</dbReference>
<name>A0A9E5JQ21_9MICO</name>
<evidence type="ECO:0000313" key="5">
    <source>
        <dbReference type="EMBL" id="NHF63567.1"/>
    </source>
</evidence>
<dbReference type="Proteomes" id="UP000818266">
    <property type="component" value="Unassembled WGS sequence"/>
</dbReference>
<proteinExistence type="predicted"/>
<dbReference type="InterPro" id="IPR010016">
    <property type="entry name" value="PxpB"/>
</dbReference>
<evidence type="ECO:0000256" key="3">
    <source>
        <dbReference type="ARBA" id="ARBA00022840"/>
    </source>
</evidence>
<accession>A0A9E5JQ21</accession>
<feature type="domain" description="Carboxyltransferase" evidence="4">
    <location>
        <begin position="1"/>
        <end position="193"/>
    </location>
</feature>
<dbReference type="Gene3D" id="2.40.100.10">
    <property type="entry name" value="Cyclophilin-like"/>
    <property type="match status" value="1"/>
</dbReference>
<dbReference type="SUPFAM" id="SSF50891">
    <property type="entry name" value="Cyclophilin-like"/>
    <property type="match status" value="1"/>
</dbReference>
<evidence type="ECO:0000256" key="2">
    <source>
        <dbReference type="ARBA" id="ARBA00022801"/>
    </source>
</evidence>
<dbReference type="PANTHER" id="PTHR34698">
    <property type="entry name" value="5-OXOPROLINASE SUBUNIT B"/>
    <property type="match status" value="1"/>
</dbReference>
<dbReference type="GO" id="GO:0016787">
    <property type="term" value="F:hydrolase activity"/>
    <property type="evidence" value="ECO:0007669"/>
    <property type="project" value="UniProtKB-KW"/>
</dbReference>
<keyword evidence="6" id="KW-1185">Reference proteome</keyword>
<sequence length="206" mass="21710">MRLLPYGDRALLAEFATQEAVLGALAAWQDAPPGVLELVPAARTVLVRIDPGVLGLRHLEHWLTTAPRAEAALPAGTEVEIPVRYDGGDVAVVAQAWACSPEEVAERHAAREWVCAFVGFAPGFPYLVPADGTAALPPVARRSTSRTTVPAGAVALAAEYCGIYPRSSPGGWQLIGTTDAALWDAARGDPALVTPGTRVRFTRVVP</sequence>
<dbReference type="InterPro" id="IPR029000">
    <property type="entry name" value="Cyclophilin-like_dom_sf"/>
</dbReference>